<feature type="binding site" evidence="7">
    <location>
        <position position="152"/>
    </location>
    <ligand>
        <name>S-adenosyl-L-methionine</name>
        <dbReference type="ChEBI" id="CHEBI:59789"/>
    </ligand>
</feature>
<keyword evidence="3 7" id="KW-0808">Transferase</keyword>
<dbReference type="CDD" id="cd18092">
    <property type="entry name" value="SpoU-like_TrmH"/>
    <property type="match status" value="1"/>
</dbReference>
<name>A0ABS1GFE4_9AQUI</name>
<evidence type="ECO:0000256" key="1">
    <source>
        <dbReference type="ARBA" id="ARBA00022555"/>
    </source>
</evidence>
<evidence type="ECO:0000313" key="11">
    <source>
        <dbReference type="Proteomes" id="UP000772812"/>
    </source>
</evidence>
<keyword evidence="2 7" id="KW-0489">Methyltransferase</keyword>
<comment type="caution">
    <text evidence="10">The sequence shown here is derived from an EMBL/GenBank/DDBJ whole genome shotgun (WGS) entry which is preliminary data.</text>
</comment>
<evidence type="ECO:0000256" key="5">
    <source>
        <dbReference type="ARBA" id="ARBA00022694"/>
    </source>
</evidence>
<evidence type="ECO:0000259" key="8">
    <source>
        <dbReference type="Pfam" id="PF00588"/>
    </source>
</evidence>
<reference evidence="10 11" key="1">
    <citation type="journal article" date="2021" name="Syst. Appl. Microbiol.">
        <title>Persephonella atlantica sp. nov.: How to adapt to physico-chemical gradients in high temperature hydrothermal habitats.</title>
        <authorList>
            <person name="Francois D.X."/>
            <person name="Godfroy A."/>
            <person name="Mathien C."/>
            <person name="Aube J."/>
            <person name="Cathalot C."/>
            <person name="Lesongeur F."/>
            <person name="L'Haridon S."/>
            <person name="Philippon X."/>
            <person name="Roussel E.G."/>
        </authorList>
    </citation>
    <scope>NUCLEOTIDE SEQUENCE [LARGE SCALE GENOMIC DNA]</scope>
    <source>
        <strain evidence="10 11">MO1340</strain>
    </source>
</reference>
<dbReference type="Gene3D" id="3.40.1280.10">
    <property type="match status" value="1"/>
</dbReference>
<evidence type="ECO:0000256" key="7">
    <source>
        <dbReference type="HAMAP-Rule" id="MF_02060"/>
    </source>
</evidence>
<dbReference type="Pfam" id="PF00588">
    <property type="entry name" value="SpoU_methylase"/>
    <property type="match status" value="1"/>
</dbReference>
<protein>
    <recommendedName>
        <fullName evidence="7">tRNA (guanosine(18)-2'-O)-methyltransferase</fullName>
        <ecNumber evidence="7">2.1.1.34</ecNumber>
    </recommendedName>
    <alternativeName>
        <fullName evidence="7">tRNA [Gm18] methyltransferase</fullName>
    </alternativeName>
</protein>
<dbReference type="Proteomes" id="UP000772812">
    <property type="component" value="Unassembled WGS sequence"/>
</dbReference>
<comment type="caution">
    <text evidence="7">Lacks conserved residue(s) required for the propagation of feature annotation.</text>
</comment>
<gene>
    <name evidence="7" type="primary">trmH</name>
    <name evidence="10" type="ORF">GWK41_00895</name>
</gene>
<keyword evidence="1 7" id="KW-0820">tRNA-binding</keyword>
<keyword evidence="11" id="KW-1185">Reference proteome</keyword>
<organism evidence="10 11">
    <name type="scientific">Persephonella atlantica</name>
    <dbReference type="NCBI Taxonomy" id="2699429"/>
    <lineage>
        <taxon>Bacteria</taxon>
        <taxon>Pseudomonadati</taxon>
        <taxon>Aquificota</taxon>
        <taxon>Aquificia</taxon>
        <taxon>Aquificales</taxon>
        <taxon>Hydrogenothermaceae</taxon>
        <taxon>Persephonella</taxon>
    </lineage>
</organism>
<dbReference type="RefSeq" id="WP_200673033.1">
    <property type="nucleotide sequence ID" value="NZ_JAACYA010000001.1"/>
</dbReference>
<dbReference type="InterPro" id="IPR029026">
    <property type="entry name" value="tRNA_m1G_MTases_N"/>
</dbReference>
<feature type="binding site" evidence="7">
    <location>
        <position position="143"/>
    </location>
    <ligand>
        <name>S-adenosyl-L-methionine</name>
        <dbReference type="ChEBI" id="CHEBI:59789"/>
    </ligand>
</feature>
<evidence type="ECO:0000256" key="3">
    <source>
        <dbReference type="ARBA" id="ARBA00022679"/>
    </source>
</evidence>
<proteinExistence type="inferred from homology"/>
<comment type="catalytic activity">
    <reaction evidence="7">
        <text>guanosine(18) in tRNA + S-adenosyl-L-methionine = 2'-O-methylguanosine(18) in tRNA + S-adenosyl-L-homocysteine + H(+)</text>
        <dbReference type="Rhea" id="RHEA:20077"/>
        <dbReference type="Rhea" id="RHEA-COMP:10190"/>
        <dbReference type="Rhea" id="RHEA-COMP:10192"/>
        <dbReference type="ChEBI" id="CHEBI:15378"/>
        <dbReference type="ChEBI" id="CHEBI:57856"/>
        <dbReference type="ChEBI" id="CHEBI:59789"/>
        <dbReference type="ChEBI" id="CHEBI:74269"/>
        <dbReference type="ChEBI" id="CHEBI:74445"/>
        <dbReference type="EC" id="2.1.1.34"/>
    </reaction>
</comment>
<dbReference type="EMBL" id="JAACYA010000001">
    <property type="protein sequence ID" value="MBK3331618.1"/>
    <property type="molecule type" value="Genomic_DNA"/>
</dbReference>
<evidence type="ECO:0000256" key="4">
    <source>
        <dbReference type="ARBA" id="ARBA00022691"/>
    </source>
</evidence>
<comment type="function">
    <text evidence="7">Catalyzes the 2'-O methylation of guanosine at position 18 in tRNA.</text>
</comment>
<feature type="domain" description="RNA methyltransferase SpoU/TrmH type C-terminal" evidence="9">
    <location>
        <begin position="167"/>
        <end position="193"/>
    </location>
</feature>
<comment type="similarity">
    <text evidence="7">Belongs to the class IV-like SAM-binding methyltransferase superfamily. RNA methyltransferase TrmH family.</text>
</comment>
<dbReference type="InterPro" id="IPR001537">
    <property type="entry name" value="SpoU_MeTrfase"/>
</dbReference>
<dbReference type="PANTHER" id="PTHR43453">
    <property type="entry name" value="RRNA METHYLASE-LIKE"/>
    <property type="match status" value="1"/>
</dbReference>
<evidence type="ECO:0000256" key="2">
    <source>
        <dbReference type="ARBA" id="ARBA00022603"/>
    </source>
</evidence>
<feature type="domain" description="tRNA/rRNA methyltransferase SpoU type" evidence="8">
    <location>
        <begin position="22"/>
        <end position="163"/>
    </location>
</feature>
<keyword evidence="6 7" id="KW-0694">RNA-binding</keyword>
<keyword evidence="4 7" id="KW-0949">S-adenosyl-L-methionine</keyword>
<evidence type="ECO:0000256" key="6">
    <source>
        <dbReference type="ARBA" id="ARBA00022884"/>
    </source>
</evidence>
<dbReference type="InterPro" id="IPR022724">
    <property type="entry name" value="rRNA_MeTrfase_SpoU_C"/>
</dbReference>
<evidence type="ECO:0000313" key="10">
    <source>
        <dbReference type="EMBL" id="MBK3331618.1"/>
    </source>
</evidence>
<dbReference type="Pfam" id="PF12105">
    <property type="entry name" value="SpoU_methylas_C"/>
    <property type="match status" value="1"/>
</dbReference>
<feature type="binding site" evidence="7">
    <location>
        <position position="100"/>
    </location>
    <ligand>
        <name>S-adenosyl-L-methionine</name>
        <dbReference type="ChEBI" id="CHEBI:59789"/>
    </ligand>
</feature>
<sequence length="214" mass="24797">MFITEKRAQKIINLLKKRQKDLQLFSDNVSNPHNFSAILRTSDAVGVLYLYYRYSGSDKIINEDITMGSHKWVIHQKVPDEKIEEFFLSKKKEGFQIVATSLSEDSVHFRKVDYTKPTIIVVGHELKGVSEEILHFADKKIIIPMYGMAQSLNVSVATGVILYEAQRQREEKGMYEKPSLSEEEIENILKEWSTENVIRDKMKKSAVKHFLKND</sequence>
<dbReference type="InterPro" id="IPR033671">
    <property type="entry name" value="TrmH"/>
</dbReference>
<dbReference type="HAMAP" id="MF_02060">
    <property type="entry name" value="tRNA_methyltr_TrmH"/>
    <property type="match status" value="1"/>
</dbReference>
<accession>A0ABS1GFE4</accession>
<evidence type="ECO:0000259" key="9">
    <source>
        <dbReference type="Pfam" id="PF12105"/>
    </source>
</evidence>
<dbReference type="InterPro" id="IPR029028">
    <property type="entry name" value="Alpha/beta_knot_MTases"/>
</dbReference>
<dbReference type="SUPFAM" id="SSF75217">
    <property type="entry name" value="alpha/beta knot"/>
    <property type="match status" value="1"/>
</dbReference>
<keyword evidence="5 7" id="KW-0819">tRNA processing</keyword>
<dbReference type="PANTHER" id="PTHR43453:SF1">
    <property type="entry name" value="TRNA_RRNA METHYLTRANSFERASE SPOU TYPE DOMAIN-CONTAINING PROTEIN"/>
    <property type="match status" value="1"/>
</dbReference>
<dbReference type="EC" id="2.1.1.34" evidence="7"/>